<sequence length="191" mass="21356">MMSAKRILSVFYILAYCTVTIIGEKKRLLENIPNDVDSRLHDIEVKLQQLTSQTTDKDMYITQLQSTVLKLQSTVNQLEHDRNNQSAQIQAMQKILNAKNPGCQSGNHQLVDAKGHAQSASTVIHFNEPFAEIPTVVWGTTALDIDHNHNTRFASSVQSITKAGFTMQASTWSDTGIYSVQIQWMACPAHI</sequence>
<dbReference type="InterPro" id="IPR019019">
    <property type="entry name" value="H-type_lectin_domain"/>
</dbReference>
<name>A0A8B6HD76_MYTGA</name>
<organism evidence="3 4">
    <name type="scientific">Mytilus galloprovincialis</name>
    <name type="common">Mediterranean mussel</name>
    <dbReference type="NCBI Taxonomy" id="29158"/>
    <lineage>
        <taxon>Eukaryota</taxon>
        <taxon>Metazoa</taxon>
        <taxon>Spiralia</taxon>
        <taxon>Lophotrochozoa</taxon>
        <taxon>Mollusca</taxon>
        <taxon>Bivalvia</taxon>
        <taxon>Autobranchia</taxon>
        <taxon>Pteriomorphia</taxon>
        <taxon>Mytilida</taxon>
        <taxon>Mytiloidea</taxon>
        <taxon>Mytilidae</taxon>
        <taxon>Mytilinae</taxon>
        <taxon>Mytilus</taxon>
    </lineage>
</organism>
<dbReference type="GO" id="GO:0007155">
    <property type="term" value="P:cell adhesion"/>
    <property type="evidence" value="ECO:0007669"/>
    <property type="project" value="InterPro"/>
</dbReference>
<dbReference type="InterPro" id="IPR037221">
    <property type="entry name" value="H-type_lectin_dom_sf"/>
</dbReference>
<feature type="domain" description="H-type lectin" evidence="2">
    <location>
        <begin position="123"/>
        <end position="186"/>
    </location>
</feature>
<accession>A0A8B6HD76</accession>
<proteinExistence type="predicted"/>
<comment type="caution">
    <text evidence="3">The sequence shown here is derived from an EMBL/GenBank/DDBJ whole genome shotgun (WGS) entry which is preliminary data.</text>
</comment>
<dbReference type="EMBL" id="UYJE01009905">
    <property type="protein sequence ID" value="VDI77859.1"/>
    <property type="molecule type" value="Genomic_DNA"/>
</dbReference>
<gene>
    <name evidence="3" type="ORF">MGAL_10B061671</name>
</gene>
<keyword evidence="4" id="KW-1185">Reference proteome</keyword>
<dbReference type="SUPFAM" id="SSF141086">
    <property type="entry name" value="Agglutinin HPA-like"/>
    <property type="match status" value="1"/>
</dbReference>
<dbReference type="Proteomes" id="UP000596742">
    <property type="component" value="Unassembled WGS sequence"/>
</dbReference>
<evidence type="ECO:0000313" key="3">
    <source>
        <dbReference type="EMBL" id="VDI77859.1"/>
    </source>
</evidence>
<evidence type="ECO:0000313" key="4">
    <source>
        <dbReference type="Proteomes" id="UP000596742"/>
    </source>
</evidence>
<dbReference type="OrthoDB" id="6152056at2759"/>
<evidence type="ECO:0000259" key="2">
    <source>
        <dbReference type="Pfam" id="PF09458"/>
    </source>
</evidence>
<keyword evidence="1" id="KW-0175">Coiled coil</keyword>
<dbReference type="AlphaFoldDB" id="A0A8B6HD76"/>
<protein>
    <recommendedName>
        <fullName evidence="2">H-type lectin domain-containing protein</fullName>
    </recommendedName>
</protein>
<evidence type="ECO:0000256" key="1">
    <source>
        <dbReference type="SAM" id="Coils"/>
    </source>
</evidence>
<dbReference type="Pfam" id="PF09458">
    <property type="entry name" value="H_lectin"/>
    <property type="match status" value="1"/>
</dbReference>
<reference evidence="3" key="1">
    <citation type="submission" date="2018-11" db="EMBL/GenBank/DDBJ databases">
        <authorList>
            <person name="Alioto T."/>
            <person name="Alioto T."/>
        </authorList>
    </citation>
    <scope>NUCLEOTIDE SEQUENCE</scope>
</reference>
<dbReference type="GO" id="GO:0030246">
    <property type="term" value="F:carbohydrate binding"/>
    <property type="evidence" value="ECO:0007669"/>
    <property type="project" value="InterPro"/>
</dbReference>
<feature type="coiled-coil region" evidence="1">
    <location>
        <begin position="61"/>
        <end position="95"/>
    </location>
</feature>
<dbReference type="Gene3D" id="2.60.40.2080">
    <property type="match status" value="1"/>
</dbReference>